<dbReference type="EMBL" id="LR796709">
    <property type="protein sequence ID" value="CAB4161636.1"/>
    <property type="molecule type" value="Genomic_DNA"/>
</dbReference>
<dbReference type="Gene3D" id="2.60.120.620">
    <property type="entry name" value="q2cbj1_9rhob like domain"/>
    <property type="match status" value="1"/>
</dbReference>
<evidence type="ECO:0000313" key="9">
    <source>
        <dbReference type="EMBL" id="CAB4151039.1"/>
    </source>
</evidence>
<evidence type="ECO:0000313" key="12">
    <source>
        <dbReference type="EMBL" id="CAB4179323.1"/>
    </source>
</evidence>
<keyword evidence="3 13" id="KW-0223">Dioxygenase</keyword>
<evidence type="ECO:0000256" key="3">
    <source>
        <dbReference type="ARBA" id="ARBA00022964"/>
    </source>
</evidence>
<evidence type="ECO:0000313" key="7">
    <source>
        <dbReference type="EMBL" id="CAB4135820.1"/>
    </source>
</evidence>
<dbReference type="EMBL" id="LR797130">
    <property type="protein sequence ID" value="CAB4188723.1"/>
    <property type="molecule type" value="Genomic_DNA"/>
</dbReference>
<proteinExistence type="predicted"/>
<dbReference type="EMBL" id="LR796305">
    <property type="protein sequence ID" value="CAB4135820.1"/>
    <property type="molecule type" value="Genomic_DNA"/>
</dbReference>
<dbReference type="PANTHER" id="PTHR41536:SF1">
    <property type="entry name" value="PKHD-TYPE HYDROXYLASE YBIX"/>
    <property type="match status" value="1"/>
</dbReference>
<organism evidence="13">
    <name type="scientific">uncultured Caudovirales phage</name>
    <dbReference type="NCBI Taxonomy" id="2100421"/>
    <lineage>
        <taxon>Viruses</taxon>
        <taxon>Duplodnaviria</taxon>
        <taxon>Heunggongvirae</taxon>
        <taxon>Uroviricota</taxon>
        <taxon>Caudoviricetes</taxon>
        <taxon>Peduoviridae</taxon>
        <taxon>Maltschvirus</taxon>
        <taxon>Maltschvirus maltsch</taxon>
    </lineage>
</organism>
<dbReference type="PANTHER" id="PTHR41536">
    <property type="entry name" value="PKHD-TYPE HYDROXYLASE YBIX"/>
    <property type="match status" value="1"/>
</dbReference>
<evidence type="ECO:0000256" key="4">
    <source>
        <dbReference type="ARBA" id="ARBA00023002"/>
    </source>
</evidence>
<dbReference type="GO" id="GO:0006974">
    <property type="term" value="P:DNA damage response"/>
    <property type="evidence" value="ECO:0007669"/>
    <property type="project" value="TreeGrafter"/>
</dbReference>
<evidence type="ECO:0000313" key="15">
    <source>
        <dbReference type="EMBL" id="CAB4215957.1"/>
    </source>
</evidence>
<dbReference type="EMBL" id="LR796461">
    <property type="protein sequence ID" value="CAB4146084.1"/>
    <property type="molecule type" value="Genomic_DNA"/>
</dbReference>
<evidence type="ECO:0000313" key="8">
    <source>
        <dbReference type="EMBL" id="CAB4146084.1"/>
    </source>
</evidence>
<dbReference type="InterPro" id="IPR006620">
    <property type="entry name" value="Pro_4_hyd_alph"/>
</dbReference>
<dbReference type="GO" id="GO:0016706">
    <property type="term" value="F:2-oxoglutarate-dependent dioxygenase activity"/>
    <property type="evidence" value="ECO:0007669"/>
    <property type="project" value="InterPro"/>
</dbReference>
<dbReference type="SMART" id="SM00702">
    <property type="entry name" value="P4Hc"/>
    <property type="match status" value="1"/>
</dbReference>
<dbReference type="PROSITE" id="PS51471">
    <property type="entry name" value="FE2OG_OXY"/>
    <property type="match status" value="1"/>
</dbReference>
<dbReference type="EMBL" id="LR796917">
    <property type="protein sequence ID" value="CAB4175093.1"/>
    <property type="molecule type" value="Genomic_DNA"/>
</dbReference>
<dbReference type="Pfam" id="PF13640">
    <property type="entry name" value="2OG-FeII_Oxy_3"/>
    <property type="match status" value="1"/>
</dbReference>
<gene>
    <name evidence="12" type="ORF">UFOVP1031_64</name>
    <name evidence="13" type="ORF">UFOVP1172_71</name>
    <name evidence="14" type="ORF">UFOVP1240_133</name>
    <name evidence="15" type="ORF">UFOVP1486_33</name>
    <name evidence="17" type="ORF">UFOVP1578_136</name>
    <name evidence="16" type="ORF">UFOVP1630_128</name>
    <name evidence="7" type="ORF">UFOVP288_150</name>
    <name evidence="8" type="ORF">UFOVP483_46</name>
    <name evidence="9" type="ORF">UFOVP573_122</name>
    <name evidence="10" type="ORF">UFOVP769_150</name>
    <name evidence="11" type="ORF">UFOVP962_118</name>
</gene>
<dbReference type="SUPFAM" id="SSF51197">
    <property type="entry name" value="Clavaminate synthase-like"/>
    <property type="match status" value="1"/>
</dbReference>
<dbReference type="EMBL" id="LR797492">
    <property type="protein sequence ID" value="CAB4220199.1"/>
    <property type="molecule type" value="Genomic_DNA"/>
</dbReference>
<dbReference type="InterPro" id="IPR005123">
    <property type="entry name" value="Oxoglu/Fe-dep_dioxygenase_dom"/>
</dbReference>
<dbReference type="EMBL" id="LR796548">
    <property type="protein sequence ID" value="CAB4151039.1"/>
    <property type="molecule type" value="Genomic_DNA"/>
</dbReference>
<dbReference type="GO" id="GO:0031418">
    <property type="term" value="F:L-ascorbic acid binding"/>
    <property type="evidence" value="ECO:0007669"/>
    <property type="project" value="InterPro"/>
</dbReference>
<evidence type="ECO:0000256" key="2">
    <source>
        <dbReference type="ARBA" id="ARBA00022723"/>
    </source>
</evidence>
<evidence type="ECO:0000313" key="14">
    <source>
        <dbReference type="EMBL" id="CAB4192057.1"/>
    </source>
</evidence>
<dbReference type="EMBL" id="LR797434">
    <property type="protein sequence ID" value="CAB4215957.1"/>
    <property type="molecule type" value="Genomic_DNA"/>
</dbReference>
<dbReference type="InterPro" id="IPR044862">
    <property type="entry name" value="Pro_4_hyd_alph_FE2OG_OXY"/>
</dbReference>
<reference evidence="13" key="1">
    <citation type="submission" date="2020-05" db="EMBL/GenBank/DDBJ databases">
        <authorList>
            <person name="Chiriac C."/>
            <person name="Salcher M."/>
            <person name="Ghai R."/>
            <person name="Kavagutti S V."/>
        </authorList>
    </citation>
    <scope>NUCLEOTIDE SEQUENCE</scope>
</reference>
<dbReference type="GO" id="GO:0005506">
    <property type="term" value="F:iron ion binding"/>
    <property type="evidence" value="ECO:0007669"/>
    <property type="project" value="InterPro"/>
</dbReference>
<keyword evidence="5" id="KW-0408">Iron</keyword>
<evidence type="ECO:0000313" key="11">
    <source>
        <dbReference type="EMBL" id="CAB4175093.1"/>
    </source>
</evidence>
<dbReference type="EMBL" id="LR797180">
    <property type="protein sequence ID" value="CAB4192057.1"/>
    <property type="molecule type" value="Genomic_DNA"/>
</dbReference>
<evidence type="ECO:0000313" key="16">
    <source>
        <dbReference type="EMBL" id="CAB4220199.1"/>
    </source>
</evidence>
<dbReference type="InterPro" id="IPR023550">
    <property type="entry name" value="PKHD_hydroxylase"/>
</dbReference>
<evidence type="ECO:0000313" key="10">
    <source>
        <dbReference type="EMBL" id="CAB4161636.1"/>
    </source>
</evidence>
<keyword evidence="4" id="KW-0560">Oxidoreductase</keyword>
<protein>
    <submittedName>
        <fullName evidence="13">Oxoglutarate/iron-dependent dioxygenase</fullName>
    </submittedName>
</protein>
<dbReference type="EMBL" id="LR796980">
    <property type="protein sequence ID" value="CAB4179323.1"/>
    <property type="molecule type" value="Genomic_DNA"/>
</dbReference>
<evidence type="ECO:0000313" key="17">
    <source>
        <dbReference type="EMBL" id="CAB5230829.1"/>
    </source>
</evidence>
<comment type="cofactor">
    <cofactor evidence="1">
        <name>L-ascorbate</name>
        <dbReference type="ChEBI" id="CHEBI:38290"/>
    </cofactor>
</comment>
<evidence type="ECO:0000259" key="6">
    <source>
        <dbReference type="PROSITE" id="PS51471"/>
    </source>
</evidence>
<feature type="domain" description="Fe2OG dioxygenase" evidence="6">
    <location>
        <begin position="94"/>
        <end position="199"/>
    </location>
</feature>
<evidence type="ECO:0000313" key="13">
    <source>
        <dbReference type="EMBL" id="CAB4188723.1"/>
    </source>
</evidence>
<name>A0A6J5QW71_9CAUD</name>
<sequence length="203" mass="23409">MIIEPERYYGVNYPFIVLNDVFTEDECRKIQDDGSSLILDDAKIGGDEAGFDPSVRKSKNSFIHYTEESSWFFNKLKDASEYVNNMYFQYDLHGFSSIQYSEYDHNLSHYNWHMDLQVLKDINFSSLGLTRKLSASVILNKPSEYSGGEFQIYTRPNGTAEHTVVQEQGSAIFFPSYALHRVTPVTEGIRKSLVLWLEGPKFK</sequence>
<accession>A0A6J5QW71</accession>
<evidence type="ECO:0000256" key="1">
    <source>
        <dbReference type="ARBA" id="ARBA00001961"/>
    </source>
</evidence>
<dbReference type="EMBL" id="LR798423">
    <property type="protein sequence ID" value="CAB5230829.1"/>
    <property type="molecule type" value="Genomic_DNA"/>
</dbReference>
<keyword evidence="2" id="KW-0479">Metal-binding</keyword>
<evidence type="ECO:0000256" key="5">
    <source>
        <dbReference type="ARBA" id="ARBA00023004"/>
    </source>
</evidence>